<dbReference type="CDD" id="cd09020">
    <property type="entry name" value="D-hex-6-P-epi_like"/>
    <property type="match status" value="1"/>
</dbReference>
<dbReference type="GO" id="GO:0005737">
    <property type="term" value="C:cytoplasm"/>
    <property type="evidence" value="ECO:0007669"/>
    <property type="project" value="TreeGrafter"/>
</dbReference>
<feature type="region of interest" description="Disordered" evidence="10">
    <location>
        <begin position="952"/>
        <end position="977"/>
    </location>
</feature>
<feature type="region of interest" description="Disordered" evidence="10">
    <location>
        <begin position="836"/>
        <end position="893"/>
    </location>
</feature>
<evidence type="ECO:0000256" key="2">
    <source>
        <dbReference type="ARBA" id="ARBA00001712"/>
    </source>
</evidence>
<dbReference type="PANTHER" id="PTHR11122:SF13">
    <property type="entry name" value="GLUCOSE-6-PHOSPHATE 1-EPIMERASE"/>
    <property type="match status" value="1"/>
</dbReference>
<evidence type="ECO:0000256" key="3">
    <source>
        <dbReference type="ARBA" id="ARBA00004947"/>
    </source>
</evidence>
<feature type="compositionally biased region" description="Low complexity" evidence="10">
    <location>
        <begin position="959"/>
        <end position="968"/>
    </location>
</feature>
<gene>
    <name evidence="11" type="ORF">KUF71_013646</name>
</gene>
<dbReference type="EC" id="5.1.3.15" evidence="5"/>
<comment type="function">
    <text evidence="9">Mutarotase that catalyzes the interconversion of beta-D-galactose and alpha-D-galactose during galactose metabolism. Beta-D-galactose is metabolized in the liver into glucose 1-phosphate, the primary metabolic fuel, by the action of four enzymes that constitute the Leloir pathway: GALM, GALK1 (galactokinase), GALT (galactose-1-phosphate uridylyltransferase) and GALE (UDP-galactose-4'-epimerase). Involved in the maintenance of the equilibrium between the beta- and alpha-anomers of galactose, therefore ensuring a sufficient supply of the alpha-anomer for GALK1. Also active on D-glucose although shows a preference for galactose over glucose.</text>
</comment>
<evidence type="ECO:0000256" key="4">
    <source>
        <dbReference type="ARBA" id="ARBA00005866"/>
    </source>
</evidence>
<dbReference type="AlphaFoldDB" id="A0AAE1HQC9"/>
<dbReference type="Gene3D" id="2.70.98.10">
    <property type="match status" value="1"/>
</dbReference>
<feature type="region of interest" description="Disordered" evidence="10">
    <location>
        <begin position="588"/>
        <end position="654"/>
    </location>
</feature>
<dbReference type="InterPro" id="IPR008183">
    <property type="entry name" value="Aldose_1/G6P_1-epimerase"/>
</dbReference>
<keyword evidence="7" id="KW-0413">Isomerase</keyword>
<accession>A0AAE1HQC9</accession>
<dbReference type="Proteomes" id="UP001219518">
    <property type="component" value="Unassembled WGS sequence"/>
</dbReference>
<comment type="catalytic activity">
    <reaction evidence="2">
        <text>alpha-D-galactose = beta-D-galactose</text>
        <dbReference type="Rhea" id="RHEA:28675"/>
        <dbReference type="ChEBI" id="CHEBI:27667"/>
        <dbReference type="ChEBI" id="CHEBI:28061"/>
        <dbReference type="EC" id="5.1.3.3"/>
    </reaction>
    <physiologicalReaction direction="right-to-left" evidence="2">
        <dbReference type="Rhea" id="RHEA:28677"/>
    </physiologicalReaction>
</comment>
<feature type="region of interest" description="Disordered" evidence="10">
    <location>
        <begin position="780"/>
        <end position="813"/>
    </location>
</feature>
<dbReference type="InterPro" id="IPR025532">
    <property type="entry name" value="G6P_1-epimerase"/>
</dbReference>
<comment type="caution">
    <text evidence="11">The sequence shown here is derived from an EMBL/GenBank/DDBJ whole genome shotgun (WGS) entry which is preliminary data.</text>
</comment>
<dbReference type="PANTHER" id="PTHR11122">
    <property type="entry name" value="APOSPORY-ASSOCIATED PROTEIN C-RELATED"/>
    <property type="match status" value="1"/>
</dbReference>
<dbReference type="GO" id="GO:0047938">
    <property type="term" value="F:glucose-6-phosphate 1-epimerase activity"/>
    <property type="evidence" value="ECO:0007669"/>
    <property type="project" value="UniProtKB-EC"/>
</dbReference>
<comment type="catalytic activity">
    <reaction evidence="1">
        <text>alpha-D-glucose 6-phosphate = beta-D-glucose 6-phosphate</text>
        <dbReference type="Rhea" id="RHEA:16249"/>
        <dbReference type="ChEBI" id="CHEBI:58225"/>
        <dbReference type="ChEBI" id="CHEBI:58247"/>
        <dbReference type="EC" id="5.1.3.15"/>
    </reaction>
</comment>
<evidence type="ECO:0000256" key="8">
    <source>
        <dbReference type="ARBA" id="ARBA00032729"/>
    </source>
</evidence>
<dbReference type="Pfam" id="PF01263">
    <property type="entry name" value="Aldose_epim"/>
    <property type="match status" value="1"/>
</dbReference>
<dbReference type="GO" id="GO:0004034">
    <property type="term" value="F:aldose 1-epimerase activity"/>
    <property type="evidence" value="ECO:0007669"/>
    <property type="project" value="UniProtKB-EC"/>
</dbReference>
<organism evidence="11 12">
    <name type="scientific">Frankliniella fusca</name>
    <dbReference type="NCBI Taxonomy" id="407009"/>
    <lineage>
        <taxon>Eukaryota</taxon>
        <taxon>Metazoa</taxon>
        <taxon>Ecdysozoa</taxon>
        <taxon>Arthropoda</taxon>
        <taxon>Hexapoda</taxon>
        <taxon>Insecta</taxon>
        <taxon>Pterygota</taxon>
        <taxon>Neoptera</taxon>
        <taxon>Paraneoptera</taxon>
        <taxon>Thysanoptera</taxon>
        <taxon>Terebrantia</taxon>
        <taxon>Thripoidea</taxon>
        <taxon>Thripidae</taxon>
        <taxon>Frankliniella</taxon>
    </lineage>
</organism>
<dbReference type="EMBL" id="JAHWGI010001227">
    <property type="protein sequence ID" value="KAK3925439.1"/>
    <property type="molecule type" value="Genomic_DNA"/>
</dbReference>
<feature type="region of interest" description="Disordered" evidence="10">
    <location>
        <begin position="699"/>
        <end position="727"/>
    </location>
</feature>
<reference evidence="11" key="1">
    <citation type="submission" date="2021-07" db="EMBL/GenBank/DDBJ databases">
        <authorList>
            <person name="Catto M.A."/>
            <person name="Jacobson A."/>
            <person name="Kennedy G."/>
            <person name="Labadie P."/>
            <person name="Hunt B.G."/>
            <person name="Srinivasan R."/>
        </authorList>
    </citation>
    <scope>NUCLEOTIDE SEQUENCE</scope>
    <source>
        <strain evidence="11">PL_HMW_Pooled</strain>
        <tissue evidence="11">Head</tissue>
    </source>
</reference>
<comment type="pathway">
    <text evidence="3">Carbohydrate metabolism; galactose metabolism.</text>
</comment>
<dbReference type="InterPro" id="IPR014718">
    <property type="entry name" value="GH-type_carb-bd"/>
</dbReference>
<dbReference type="SUPFAM" id="SSF74650">
    <property type="entry name" value="Galactose mutarotase-like"/>
    <property type="match status" value="1"/>
</dbReference>
<evidence type="ECO:0000256" key="6">
    <source>
        <dbReference type="ARBA" id="ARBA00021023"/>
    </source>
</evidence>
<protein>
    <recommendedName>
        <fullName evidence="6">Galactose mutarotase</fullName>
        <ecNumber evidence="5">5.1.3.15</ecNumber>
    </recommendedName>
    <alternativeName>
        <fullName evidence="8">Aldose 1-epimerase</fullName>
    </alternativeName>
</protein>
<dbReference type="GO" id="GO:0030246">
    <property type="term" value="F:carbohydrate binding"/>
    <property type="evidence" value="ECO:0007669"/>
    <property type="project" value="InterPro"/>
</dbReference>
<evidence type="ECO:0000313" key="11">
    <source>
        <dbReference type="EMBL" id="KAK3925439.1"/>
    </source>
</evidence>
<evidence type="ECO:0000256" key="9">
    <source>
        <dbReference type="ARBA" id="ARBA00045743"/>
    </source>
</evidence>
<evidence type="ECO:0000256" key="1">
    <source>
        <dbReference type="ARBA" id="ARBA00001096"/>
    </source>
</evidence>
<evidence type="ECO:0000256" key="10">
    <source>
        <dbReference type="SAM" id="MobiDB-lite"/>
    </source>
</evidence>
<evidence type="ECO:0000256" key="7">
    <source>
        <dbReference type="ARBA" id="ARBA00023235"/>
    </source>
</evidence>
<evidence type="ECO:0000313" key="12">
    <source>
        <dbReference type="Proteomes" id="UP001219518"/>
    </source>
</evidence>
<reference evidence="11" key="2">
    <citation type="journal article" date="2023" name="BMC Genomics">
        <title>Pest status, molecular evolution, and epigenetic factors derived from the genome assembly of Frankliniella fusca, a thysanopteran phytovirus vector.</title>
        <authorList>
            <person name="Catto M.A."/>
            <person name="Labadie P.E."/>
            <person name="Jacobson A.L."/>
            <person name="Kennedy G.G."/>
            <person name="Srinivasan R."/>
            <person name="Hunt B.G."/>
        </authorList>
    </citation>
    <scope>NUCLEOTIDE SEQUENCE</scope>
    <source>
        <strain evidence="11">PL_HMW_Pooled</strain>
    </source>
</reference>
<sequence>MASSVVVLDRGNNTTCTVNLHGATVVSWRVNNQEQLFVRLMWFGKCLRFSDKYIHAVPFYCSNVEMEDYCKSDQNHIDSVEKELRDKGLIEAGCQKSISKQAVFDGKKAIRGGIPFVFPHFGPWACGPQHGFARVLPWTLERPPERNPATGDVEAAFSLTDNEQTQHMWNHAFRVTYRLILREKELHCHVQVVNPSRDRELCFQLLLHTYLKVPDVTRCQVTGLRGCTFTDTTREHAVYQEASEGVQVTEWTDRVYRNTPPEHIVTNVVSGRKMRVLKYNLADTVLWNPWSQDVQRLADLGAEEYRSMLCVEPGQVSSPVMLLPGTAYEGSMMLQELFSVKNDGAWTTNHNNNVVDLTQIEDALCKRIDNLSHFKDQVCLQSKEDEECQYPTSKSAHTESEEVQAAEEAHEVFLDFEPKNVLMVDGSKDAESFSEKNDPLKICVPDNSGKQTTKEVNYKTQYSSPRNREEEVLRLQEKLSSSPFWDGFGSSATGKQWSPNPADRMVRIGEFSPSNPDLQAPGKALLGLGEYEERRRHLLEKKKQEYKDYLSQNRNTLQKTGHLQHPSTRSHFDLAAPQIVLTSDSPREFAKSVDASTQTESWPDEPPHKENSSTTSDHHLSTQSGDSPMQPLSPRVPRAHASQTTEQLPDARMRQLQLQEELRLQIEEKRKLEAERRELERKEEEALQKRVAEQQARLQAEYERDEKLKRDREIQKQQQMEEFQKRQEELKAEAEALKQEGRRQKLTAEMNSGNQAQPFSVEIPAGARNAHLVPPSEPASVSILRSTSPPLHSPRRAAQVSEFPDDGPPSPRALIKVLEGPTLPARLEDSLPIPLMPVVHAQPPPSKQPPHRPHRSPNRPSHRSPQRSPTRFIPEEDWDGPVAPHHHPSVKGPSQAMRNLEERWKVPAVQKNVCVRGKPNPLNGGTNNVLTQLGAFRQQLQIEHMRMEEKVKERHHPHQYNQQYYQQHIPKRNRRDY</sequence>
<feature type="compositionally biased region" description="Basic residues" evidence="10">
    <location>
        <begin position="849"/>
        <end position="865"/>
    </location>
</feature>
<evidence type="ECO:0000256" key="5">
    <source>
        <dbReference type="ARBA" id="ARBA00012083"/>
    </source>
</evidence>
<proteinExistence type="inferred from homology"/>
<dbReference type="GO" id="GO:0005975">
    <property type="term" value="P:carbohydrate metabolic process"/>
    <property type="evidence" value="ECO:0007669"/>
    <property type="project" value="InterPro"/>
</dbReference>
<feature type="compositionally biased region" description="Basic and acidic residues" evidence="10">
    <location>
        <begin position="605"/>
        <end position="620"/>
    </location>
</feature>
<feature type="compositionally biased region" description="Basic and acidic residues" evidence="10">
    <location>
        <begin position="700"/>
        <end position="715"/>
    </location>
</feature>
<dbReference type="InterPro" id="IPR011013">
    <property type="entry name" value="Gal_mutarotase_sf_dom"/>
</dbReference>
<name>A0AAE1HQC9_9NEOP</name>
<comment type="similarity">
    <text evidence="4">Belongs to the glucose-6-phosphate 1-epimerase family.</text>
</comment>
<keyword evidence="12" id="KW-1185">Reference proteome</keyword>